<dbReference type="FunFam" id="3.40.640.10:FF:000172">
    <property type="entry name" value="Pyridoxal phosphate-dependent aminotransferase"/>
    <property type="match status" value="1"/>
</dbReference>
<feature type="binding site" evidence="6">
    <location>
        <position position="334"/>
    </location>
    <ligand>
        <name>substrate</name>
    </ligand>
</feature>
<evidence type="ECO:0000256" key="5">
    <source>
        <dbReference type="ARBA" id="ARBA00022898"/>
    </source>
</evidence>
<dbReference type="AlphaFoldDB" id="A0A6A7KA85"/>
<dbReference type="InterPro" id="IPR015422">
    <property type="entry name" value="PyrdxlP-dep_Trfase_small"/>
</dbReference>
<dbReference type="RefSeq" id="WP_152804963.1">
    <property type="nucleotide sequence ID" value="NZ_WHNX01000018.1"/>
</dbReference>
<dbReference type="Pfam" id="PF00266">
    <property type="entry name" value="Aminotran_5"/>
    <property type="match status" value="1"/>
</dbReference>
<evidence type="ECO:0000259" key="8">
    <source>
        <dbReference type="Pfam" id="PF00266"/>
    </source>
</evidence>
<name>A0A6A7KA85_9FIRM</name>
<dbReference type="GO" id="GO:0019265">
    <property type="term" value="P:glycine biosynthetic process, by transamination of glyoxylate"/>
    <property type="evidence" value="ECO:0007669"/>
    <property type="project" value="TreeGrafter"/>
</dbReference>
<comment type="similarity">
    <text evidence="2">Belongs to the class-V pyridoxal-phosphate-dependent aminotransferase family.</text>
</comment>
<keyword evidence="4 9" id="KW-0808">Transferase</keyword>
<dbReference type="Gene3D" id="3.90.1150.10">
    <property type="entry name" value="Aspartate Aminotransferase, domain 1"/>
    <property type="match status" value="1"/>
</dbReference>
<dbReference type="GO" id="GO:0004760">
    <property type="term" value="F:L-serine-pyruvate transaminase activity"/>
    <property type="evidence" value="ECO:0007669"/>
    <property type="project" value="TreeGrafter"/>
</dbReference>
<evidence type="ECO:0000256" key="2">
    <source>
        <dbReference type="ARBA" id="ARBA00009236"/>
    </source>
</evidence>
<feature type="modified residue" description="N6-(pyridoxal phosphate)lysine" evidence="7">
    <location>
        <position position="191"/>
    </location>
</feature>
<reference evidence="9 10" key="1">
    <citation type="submission" date="2019-10" db="EMBL/GenBank/DDBJ databases">
        <title>Alkalibaculum tamaniensis sp.nov., a new alkaliphilic acetogen, isolated on methoxylated aromatics from a mud volcano.</title>
        <authorList>
            <person name="Khomyakova M.A."/>
            <person name="Merkel A.Y."/>
            <person name="Bonch-Osmolovskaya E.A."/>
            <person name="Slobodkin A.I."/>
        </authorList>
    </citation>
    <scope>NUCLEOTIDE SEQUENCE [LARGE SCALE GENOMIC DNA]</scope>
    <source>
        <strain evidence="9 10">M08DMB</strain>
    </source>
</reference>
<evidence type="ECO:0000256" key="7">
    <source>
        <dbReference type="PIRSR" id="PIRSR000524-50"/>
    </source>
</evidence>
<keyword evidence="3 9" id="KW-0032">Aminotransferase</keyword>
<comment type="caution">
    <text evidence="9">The sequence shown here is derived from an EMBL/GenBank/DDBJ whole genome shotgun (WGS) entry which is preliminary data.</text>
</comment>
<proteinExistence type="inferred from homology"/>
<accession>A0A6A7KA85</accession>
<dbReference type="InterPro" id="IPR015421">
    <property type="entry name" value="PyrdxlP-dep_Trfase_major"/>
</dbReference>
<dbReference type="SUPFAM" id="SSF53383">
    <property type="entry name" value="PLP-dependent transferases"/>
    <property type="match status" value="1"/>
</dbReference>
<dbReference type="GO" id="GO:0008453">
    <property type="term" value="F:alanine-glyoxylate transaminase activity"/>
    <property type="evidence" value="ECO:0007669"/>
    <property type="project" value="TreeGrafter"/>
</dbReference>
<organism evidence="9 10">
    <name type="scientific">Alkalibaculum sporogenes</name>
    <dbReference type="NCBI Taxonomy" id="2655001"/>
    <lineage>
        <taxon>Bacteria</taxon>
        <taxon>Bacillati</taxon>
        <taxon>Bacillota</taxon>
        <taxon>Clostridia</taxon>
        <taxon>Eubacteriales</taxon>
        <taxon>Eubacteriaceae</taxon>
        <taxon>Alkalibaculum</taxon>
    </lineage>
</organism>
<protein>
    <submittedName>
        <fullName evidence="9">Aminotransferase class V-fold PLP-dependent enzyme</fullName>
    </submittedName>
</protein>
<evidence type="ECO:0000256" key="6">
    <source>
        <dbReference type="PIRSR" id="PIRSR000524-1"/>
    </source>
</evidence>
<evidence type="ECO:0000256" key="3">
    <source>
        <dbReference type="ARBA" id="ARBA00022576"/>
    </source>
</evidence>
<gene>
    <name evidence="9" type="ORF">GC105_11675</name>
</gene>
<dbReference type="PANTHER" id="PTHR21152:SF24">
    <property type="entry name" value="ALANINE--GLYOXYLATE AMINOTRANSFERASE 1"/>
    <property type="match status" value="1"/>
</dbReference>
<comment type="cofactor">
    <cofactor evidence="1 7">
        <name>pyridoxal 5'-phosphate</name>
        <dbReference type="ChEBI" id="CHEBI:597326"/>
    </cofactor>
</comment>
<sequence length="379" mass="42717">MKTPMIMTPGPTYIHEDVRKAMSREVTNPDLDKNFYEFYKETCEQLKKVYNTTNEVLILNGEGILGLEASCASLIEPGDRVLCIDNGIFGNGFADFAKIYGADVTYFKTDYKKAVSVNELEEFLKVDNKFKIATLVHCETPSGITNPVKNMCPLLNKYGIITVVDSVSALGGEEMKVDEWDMDIVLSGSQKCLSAAPGLTILSISEKAWQKINNRSTPIAGFYSNLSIWKNWYQNKTFPYTQPISDIYGLREAVDRILMDKDVLLRHKKIANATRVSLLNSGIKLYATSGYSNTVTTALVPEGISYNEIFITMVEDYNIMIAGGFNFLKDKVFRIGHMGENCREEKVYITLKALDWVLRKYGVVLKSEIHVEFVKAMKQ</sequence>
<dbReference type="Gene3D" id="3.40.640.10">
    <property type="entry name" value="Type I PLP-dependent aspartate aminotransferase-like (Major domain)"/>
    <property type="match status" value="1"/>
</dbReference>
<keyword evidence="10" id="KW-1185">Reference proteome</keyword>
<dbReference type="EMBL" id="WHNX01000018">
    <property type="protein sequence ID" value="MPW26449.1"/>
    <property type="molecule type" value="Genomic_DNA"/>
</dbReference>
<feature type="domain" description="Aminotransferase class V" evidence="8">
    <location>
        <begin position="29"/>
        <end position="324"/>
    </location>
</feature>
<keyword evidence="5 7" id="KW-0663">Pyridoxal phosphate</keyword>
<evidence type="ECO:0000313" key="9">
    <source>
        <dbReference type="EMBL" id="MPW26449.1"/>
    </source>
</evidence>
<evidence type="ECO:0000256" key="1">
    <source>
        <dbReference type="ARBA" id="ARBA00001933"/>
    </source>
</evidence>
<dbReference type="PANTHER" id="PTHR21152">
    <property type="entry name" value="AMINOTRANSFERASE CLASS V"/>
    <property type="match status" value="1"/>
</dbReference>
<dbReference type="InterPro" id="IPR024169">
    <property type="entry name" value="SP_NH2Trfase/AEP_transaminase"/>
</dbReference>
<dbReference type="Proteomes" id="UP000440004">
    <property type="component" value="Unassembled WGS sequence"/>
</dbReference>
<evidence type="ECO:0000313" key="10">
    <source>
        <dbReference type="Proteomes" id="UP000440004"/>
    </source>
</evidence>
<dbReference type="PIRSF" id="PIRSF000524">
    <property type="entry name" value="SPT"/>
    <property type="match status" value="1"/>
</dbReference>
<dbReference type="InterPro" id="IPR000192">
    <property type="entry name" value="Aminotrans_V_dom"/>
</dbReference>
<evidence type="ECO:0000256" key="4">
    <source>
        <dbReference type="ARBA" id="ARBA00022679"/>
    </source>
</evidence>
<dbReference type="InterPro" id="IPR015424">
    <property type="entry name" value="PyrdxlP-dep_Trfase"/>
</dbReference>